<feature type="region of interest" description="Disordered" evidence="2">
    <location>
        <begin position="972"/>
        <end position="993"/>
    </location>
</feature>
<feature type="region of interest" description="Disordered" evidence="2">
    <location>
        <begin position="109"/>
        <end position="135"/>
    </location>
</feature>
<keyword evidence="1" id="KW-0175">Coiled coil</keyword>
<keyword evidence="5" id="KW-1185">Reference proteome</keyword>
<dbReference type="PANTHER" id="PTHR21715">
    <property type="entry name" value="RH04127P"/>
    <property type="match status" value="1"/>
</dbReference>
<feature type="compositionally biased region" description="Low complexity" evidence="2">
    <location>
        <begin position="1128"/>
        <end position="1140"/>
    </location>
</feature>
<dbReference type="Proteomes" id="UP000674179">
    <property type="component" value="Chromosome 17"/>
</dbReference>
<feature type="region of interest" description="Disordered" evidence="2">
    <location>
        <begin position="1359"/>
        <end position="1380"/>
    </location>
</feature>
<feature type="coiled-coil region" evidence="1">
    <location>
        <begin position="1244"/>
        <end position="1275"/>
    </location>
</feature>
<dbReference type="EMBL" id="JAFHKP010000017">
    <property type="protein sequence ID" value="KAG5482233.1"/>
    <property type="molecule type" value="Genomic_DNA"/>
</dbReference>
<organism evidence="4 5">
    <name type="scientific">Leishmania enriettii</name>
    <dbReference type="NCBI Taxonomy" id="5663"/>
    <lineage>
        <taxon>Eukaryota</taxon>
        <taxon>Discoba</taxon>
        <taxon>Euglenozoa</taxon>
        <taxon>Kinetoplastea</taxon>
        <taxon>Metakinetoplastina</taxon>
        <taxon>Trypanosomatida</taxon>
        <taxon>Trypanosomatidae</taxon>
        <taxon>Leishmaniinae</taxon>
        <taxon>Leishmania</taxon>
    </lineage>
</organism>
<dbReference type="PANTHER" id="PTHR21715:SF3">
    <property type="entry name" value="WW DOMAIN-CONTAINING PROTEIN"/>
    <property type="match status" value="1"/>
</dbReference>
<dbReference type="RefSeq" id="XP_067694095.1">
    <property type="nucleotide sequence ID" value="XM_067837767.1"/>
</dbReference>
<evidence type="ECO:0000259" key="3">
    <source>
        <dbReference type="PROSITE" id="PS50020"/>
    </source>
</evidence>
<evidence type="ECO:0000313" key="4">
    <source>
        <dbReference type="EMBL" id="KAG5482233.1"/>
    </source>
</evidence>
<feature type="compositionally biased region" description="Polar residues" evidence="2">
    <location>
        <begin position="1011"/>
        <end position="1025"/>
    </location>
</feature>
<comment type="caution">
    <text evidence="4">The sequence shown here is derived from an EMBL/GenBank/DDBJ whole genome shotgun (WGS) entry which is preliminary data.</text>
</comment>
<accession>A0A836HTB6</accession>
<sequence>MMSDIPSAGEVFRGDDGTVSTILPSNYGQDYEASEGELEEYAEYIGIDPAKEPELMWIAQEGLRAALPDGWRACQTEDNEVYYFNFQTGESLWDHPMDEHYKSQVLSERAKRERGGDGGSVGASIGGTPGTGRTTVATGSTKAITDSFFLKPPAVATGSSNRSQGSLADIGGGVVVAATTGSAPAKDIQTPGSSANDVIGAPRAPPDVSEILALSLATSRPHSIGAGRNTASAGLSRIKEWEAALRKRLEERNGKQLRALRIELDKKADAERQRLAEARVKLQKELDAAWEGERSGAAGGTATESAVASTATQRRLQLAREVKQIEESWKARLQDVGVRVRELQQQVEAKQQTLAKVSQQSPEELRKALEERNAAKVAHLQAAKKEESDAALARIKSEQASALAEARLRANAAVAAAEKAAEAEFKEKAQRYRAQGKAMLAAMQAAVEAKQADLAAKEKAAAAAPPTTTMDTTVFATSAGAPSDADEAVLAAAQAAADVEVAKAREASTAAVARLREEYAAKKSEREAALKAAQQQQHPPSCSSLASSAISSPTIRISCPAGVVGGRGISASDEERLVEEDQKLKDEADRAARIFEEETRIMVENKKAGRPLTAAPSADVAASVSAEALAALGRTANQEQRARDAENTRHFMAMKQLETKHDQVVRAMKAELDKKLASSASSSASSAFNPRQQPSFAEQLTARKRAWLRDHPAPLVEMPALPPVPTLPTATLPSDVATGHPPDEEEEARLIKARLAKVREEVQWRCDKEAQALRKTREADLEKWKDAYRSSRLGEVERALTALKEAAAAESDKAAIELHSLTDAAAEAGATAGDRRRLEKVQSGLQTLEAAIAAADGEHERQVRALEDSIAGLETALAKLRTQERHEEEAKSHQLRLQQQQHLLENGAGKHLPNVHAVASASPSRAATPGSSAVCIPEEEAASEEAALRARWTGVIKALRAAVQREMEAYEHALDSSTAPQHSSSTAGAAGTHPAGSLAAIAAARGGASVHTVSTPRNRVSATYTPSSLPPPAPSAAMMSSGAPPGQHAALQEPPPHPASASLPISSMATNLSGYSNPLQRPPQAHSDGGAAPMMLSGSAERMPATSTAPQLYLADPRSGGISGGGSLLMPRPLLSSPQPRHMPDASALSSSELPPGVRSGHIDPYRSTSVSSAAVPWTNAPGGTLKGEAPASVSATPAQRIMVAPADRRSCSSRPASCSAGDDADNARARQYAARLSALQQTVRVRRHDLKAQRREMEALRDEWRTDMQDCKRRGDRAQERHLRKVKVELEVLARELNGEVLRLKEVHESIHEEAHQFHRWLILCQQSEGRMACEGGGAASSSAAWSCPAFTGDNAAHSCQGESHKTPVSPSEKTADVGGQLQSMVDRTGRLEELMLMSRLTTYLSSPYRSDTQHSDR</sequence>
<feature type="region of interest" description="Disordered" evidence="2">
    <location>
        <begin position="526"/>
        <end position="547"/>
    </location>
</feature>
<feature type="compositionally biased region" description="Polar residues" evidence="2">
    <location>
        <begin position="975"/>
        <end position="987"/>
    </location>
</feature>
<evidence type="ECO:0000256" key="1">
    <source>
        <dbReference type="SAM" id="Coils"/>
    </source>
</evidence>
<proteinExistence type="predicted"/>
<dbReference type="Gene3D" id="3.30.1470.10">
    <property type="entry name" value="Photosystem I PsaD, reaction center subunit II"/>
    <property type="match status" value="1"/>
</dbReference>
<feature type="compositionally biased region" description="Gly residues" evidence="2">
    <location>
        <begin position="117"/>
        <end position="130"/>
    </location>
</feature>
<evidence type="ECO:0000313" key="5">
    <source>
        <dbReference type="Proteomes" id="UP000674179"/>
    </source>
</evidence>
<feature type="compositionally biased region" description="Polar residues" evidence="2">
    <location>
        <begin position="1063"/>
        <end position="1079"/>
    </location>
</feature>
<gene>
    <name evidence="4" type="ORF">CUR178_06093</name>
</gene>
<feature type="coiled-coil region" evidence="1">
    <location>
        <begin position="333"/>
        <end position="386"/>
    </location>
</feature>
<protein>
    <recommendedName>
        <fullName evidence="3">WW domain-containing protein</fullName>
    </recommendedName>
</protein>
<dbReference type="CDD" id="cd00201">
    <property type="entry name" value="WW"/>
    <property type="match status" value="1"/>
</dbReference>
<feature type="coiled-coil region" evidence="1">
    <location>
        <begin position="838"/>
        <end position="903"/>
    </location>
</feature>
<evidence type="ECO:0000256" key="2">
    <source>
        <dbReference type="SAM" id="MobiDB-lite"/>
    </source>
</evidence>
<dbReference type="OrthoDB" id="6344460at2759"/>
<reference evidence="4 5" key="1">
    <citation type="submission" date="2021-02" db="EMBL/GenBank/DDBJ databases">
        <title>Leishmania (Mundinia) enrietti genome sequencing and assembly.</title>
        <authorList>
            <person name="Almutairi H."/>
            <person name="Gatherer D."/>
        </authorList>
    </citation>
    <scope>NUCLEOTIDE SEQUENCE [LARGE SCALE GENOMIC DNA]</scope>
    <source>
        <strain evidence="4">CUR178</strain>
    </source>
</reference>
<dbReference type="Pfam" id="PF00397">
    <property type="entry name" value="WW"/>
    <property type="match status" value="1"/>
</dbReference>
<name>A0A836HTB6_LEIEN</name>
<dbReference type="SUPFAM" id="SSF51045">
    <property type="entry name" value="WW domain"/>
    <property type="match status" value="1"/>
</dbReference>
<dbReference type="InterPro" id="IPR001202">
    <property type="entry name" value="WW_dom"/>
</dbReference>
<dbReference type="SMART" id="SM00456">
    <property type="entry name" value="WW"/>
    <property type="match status" value="1"/>
</dbReference>
<feature type="coiled-coil region" evidence="1">
    <location>
        <begin position="261"/>
        <end position="288"/>
    </location>
</feature>
<dbReference type="InterPro" id="IPR053233">
    <property type="entry name" value="ABRA-related"/>
</dbReference>
<feature type="compositionally biased region" description="Low complexity" evidence="2">
    <location>
        <begin position="1035"/>
        <end position="1046"/>
    </location>
</feature>
<dbReference type="KEGG" id="lenr:94173277"/>
<dbReference type="PROSITE" id="PS50020">
    <property type="entry name" value="WW_DOMAIN_2"/>
    <property type="match status" value="1"/>
</dbReference>
<feature type="region of interest" description="Disordered" evidence="2">
    <location>
        <begin position="1010"/>
        <end position="1093"/>
    </location>
</feature>
<feature type="domain" description="WW" evidence="3">
    <location>
        <begin position="65"/>
        <end position="98"/>
    </location>
</feature>
<dbReference type="InterPro" id="IPR036020">
    <property type="entry name" value="WW_dom_sf"/>
</dbReference>
<feature type="region of interest" description="Disordered" evidence="2">
    <location>
        <begin position="1117"/>
        <end position="1157"/>
    </location>
</feature>
<dbReference type="GeneID" id="94173277"/>